<protein>
    <submittedName>
        <fullName evidence="2">Uncharacterized protein</fullName>
    </submittedName>
</protein>
<keyword evidence="1" id="KW-0812">Transmembrane</keyword>
<evidence type="ECO:0000256" key="1">
    <source>
        <dbReference type="SAM" id="Phobius"/>
    </source>
</evidence>
<proteinExistence type="predicted"/>
<name>A0AA40EEH4_9PEZI</name>
<organism evidence="2 3">
    <name type="scientific">Schizothecium vesticola</name>
    <dbReference type="NCBI Taxonomy" id="314040"/>
    <lineage>
        <taxon>Eukaryota</taxon>
        <taxon>Fungi</taxon>
        <taxon>Dikarya</taxon>
        <taxon>Ascomycota</taxon>
        <taxon>Pezizomycotina</taxon>
        <taxon>Sordariomycetes</taxon>
        <taxon>Sordariomycetidae</taxon>
        <taxon>Sordariales</taxon>
        <taxon>Schizotheciaceae</taxon>
        <taxon>Schizothecium</taxon>
    </lineage>
</organism>
<feature type="transmembrane region" description="Helical" evidence="1">
    <location>
        <begin position="35"/>
        <end position="54"/>
    </location>
</feature>
<sequence>MATSLGGGFIFGCWHSVQALFGGGRGRWGKEVQYYISLHLTLSLTVSMLSALYAHV</sequence>
<evidence type="ECO:0000313" key="3">
    <source>
        <dbReference type="Proteomes" id="UP001172155"/>
    </source>
</evidence>
<keyword evidence="3" id="KW-1185">Reference proteome</keyword>
<evidence type="ECO:0000313" key="2">
    <source>
        <dbReference type="EMBL" id="KAK0738499.1"/>
    </source>
</evidence>
<gene>
    <name evidence="2" type="ORF">B0T18DRAFT_422153</name>
</gene>
<dbReference type="AlphaFoldDB" id="A0AA40EEH4"/>
<dbReference type="EMBL" id="JAUKUD010000007">
    <property type="protein sequence ID" value="KAK0738499.1"/>
    <property type="molecule type" value="Genomic_DNA"/>
</dbReference>
<reference evidence="2" key="1">
    <citation type="submission" date="2023-06" db="EMBL/GenBank/DDBJ databases">
        <title>Genome-scale phylogeny and comparative genomics of the fungal order Sordariales.</title>
        <authorList>
            <consortium name="Lawrence Berkeley National Laboratory"/>
            <person name="Hensen N."/>
            <person name="Bonometti L."/>
            <person name="Westerberg I."/>
            <person name="Brannstrom I.O."/>
            <person name="Guillou S."/>
            <person name="Cros-Aarteil S."/>
            <person name="Calhoun S."/>
            <person name="Haridas S."/>
            <person name="Kuo A."/>
            <person name="Mondo S."/>
            <person name="Pangilinan J."/>
            <person name="Riley R."/>
            <person name="LaButti K."/>
            <person name="Andreopoulos B."/>
            <person name="Lipzen A."/>
            <person name="Chen C."/>
            <person name="Yanf M."/>
            <person name="Daum C."/>
            <person name="Ng V."/>
            <person name="Clum A."/>
            <person name="Steindorff A."/>
            <person name="Ohm R."/>
            <person name="Martin F."/>
            <person name="Silar P."/>
            <person name="Natvig D."/>
            <person name="Lalanne C."/>
            <person name="Gautier V."/>
            <person name="Ament-velasquez S.L."/>
            <person name="Kruys A."/>
            <person name="Hutchinson M.I."/>
            <person name="Powell A.J."/>
            <person name="Barry K."/>
            <person name="Miller A.N."/>
            <person name="Grigoriev I.V."/>
            <person name="Debuchy R."/>
            <person name="Gladieux P."/>
            <person name="Thoren M.H."/>
            <person name="Johannesson H."/>
        </authorList>
    </citation>
    <scope>NUCLEOTIDE SEQUENCE</scope>
    <source>
        <strain evidence="2">SMH3187-1</strain>
    </source>
</reference>
<comment type="caution">
    <text evidence="2">The sequence shown here is derived from an EMBL/GenBank/DDBJ whole genome shotgun (WGS) entry which is preliminary data.</text>
</comment>
<accession>A0AA40EEH4</accession>
<dbReference type="Proteomes" id="UP001172155">
    <property type="component" value="Unassembled WGS sequence"/>
</dbReference>
<keyword evidence="1" id="KW-0472">Membrane</keyword>
<keyword evidence="1" id="KW-1133">Transmembrane helix</keyword>